<reference evidence="1" key="2">
    <citation type="journal article" date="2024" name="Plant">
        <title>Genomic evolution and insights into agronomic trait innovations of Sesamum species.</title>
        <authorList>
            <person name="Miao H."/>
            <person name="Wang L."/>
            <person name="Qu L."/>
            <person name="Liu H."/>
            <person name="Sun Y."/>
            <person name="Le M."/>
            <person name="Wang Q."/>
            <person name="Wei S."/>
            <person name="Zheng Y."/>
            <person name="Lin W."/>
            <person name="Duan Y."/>
            <person name="Cao H."/>
            <person name="Xiong S."/>
            <person name="Wang X."/>
            <person name="Wei L."/>
            <person name="Li C."/>
            <person name="Ma Q."/>
            <person name="Ju M."/>
            <person name="Zhao R."/>
            <person name="Li G."/>
            <person name="Mu C."/>
            <person name="Tian Q."/>
            <person name="Mei H."/>
            <person name="Zhang T."/>
            <person name="Gao T."/>
            <person name="Zhang H."/>
        </authorList>
    </citation>
    <scope>NUCLEOTIDE SEQUENCE</scope>
    <source>
        <strain evidence="1">G02</strain>
    </source>
</reference>
<dbReference type="AlphaFoldDB" id="A0AAW2UDK1"/>
<dbReference type="PANTHER" id="PTHR10775">
    <property type="entry name" value="OS08G0208400 PROTEIN"/>
    <property type="match status" value="1"/>
</dbReference>
<gene>
    <name evidence="1" type="ORF">Sradi_1565300</name>
</gene>
<comment type="caution">
    <text evidence="1">The sequence shown here is derived from an EMBL/GenBank/DDBJ whole genome shotgun (WGS) entry which is preliminary data.</text>
</comment>
<accession>A0AAW2UDK1</accession>
<dbReference type="PANTHER" id="PTHR10775:SF188">
    <property type="entry name" value="TRANSPOSASE-ASSOCIATED DOMAIN-CONTAINING PROTEIN"/>
    <property type="match status" value="1"/>
</dbReference>
<organism evidence="1">
    <name type="scientific">Sesamum radiatum</name>
    <name type="common">Black benniseed</name>
    <dbReference type="NCBI Taxonomy" id="300843"/>
    <lineage>
        <taxon>Eukaryota</taxon>
        <taxon>Viridiplantae</taxon>
        <taxon>Streptophyta</taxon>
        <taxon>Embryophyta</taxon>
        <taxon>Tracheophyta</taxon>
        <taxon>Spermatophyta</taxon>
        <taxon>Magnoliopsida</taxon>
        <taxon>eudicotyledons</taxon>
        <taxon>Gunneridae</taxon>
        <taxon>Pentapetalae</taxon>
        <taxon>asterids</taxon>
        <taxon>lamiids</taxon>
        <taxon>Lamiales</taxon>
        <taxon>Pedaliaceae</taxon>
        <taxon>Sesamum</taxon>
    </lineage>
</organism>
<name>A0AAW2UDK1_SESRA</name>
<dbReference type="EMBL" id="JACGWJ010000006">
    <property type="protein sequence ID" value="KAL0413636.1"/>
    <property type="molecule type" value="Genomic_DNA"/>
</dbReference>
<proteinExistence type="predicted"/>
<sequence>MRGFTAKYYNWTSHGEKSVPEYFKVATVPTVSAEPTPVAHVEANNHPHCGDEQHMDWVQRMVFYAVGPSYFSSSHDNVPDDGMRSCPIDADRSEYCYGEWPLMYAANQPLWNGCTQYQLGVVGELVDMKADNHILERIYDRLFQWGNRILPPDHTLSRDYYSTKKLIIDLGLPVEKIGECKNGCMFYWKDDVDLEYCKFCGDARYKPTRGQDPRRKKSTYVVLR</sequence>
<reference evidence="1" key="1">
    <citation type="submission" date="2020-06" db="EMBL/GenBank/DDBJ databases">
        <authorList>
            <person name="Li T."/>
            <person name="Hu X."/>
            <person name="Zhang T."/>
            <person name="Song X."/>
            <person name="Zhang H."/>
            <person name="Dai N."/>
            <person name="Sheng W."/>
            <person name="Hou X."/>
            <person name="Wei L."/>
        </authorList>
    </citation>
    <scope>NUCLEOTIDE SEQUENCE</scope>
    <source>
        <strain evidence="1">G02</strain>
        <tissue evidence="1">Leaf</tissue>
    </source>
</reference>
<evidence type="ECO:0000313" key="1">
    <source>
        <dbReference type="EMBL" id="KAL0413636.1"/>
    </source>
</evidence>
<protein>
    <submittedName>
        <fullName evidence="1">Uncharacterized protein</fullName>
    </submittedName>
</protein>